<dbReference type="AlphaFoldDB" id="I3YRJ9"/>
<dbReference type="Proteomes" id="UP000006049">
    <property type="component" value="Chromosome"/>
</dbReference>
<sequence length="55" mass="6314">MKKQINEPDFIGGQGSLTKKEEIALREYFAEKKKKKSARIQKKTATTKKSRTLTT</sequence>
<evidence type="ECO:0000313" key="3">
    <source>
        <dbReference type="Proteomes" id="UP000006049"/>
    </source>
</evidence>
<dbReference type="RefSeq" id="WP_014780875.1">
    <property type="nucleotide sequence ID" value="NC_018013.1"/>
</dbReference>
<reference evidence="2 3" key="1">
    <citation type="submission" date="2012-06" db="EMBL/GenBank/DDBJ databases">
        <title>The complete genome of Aequorivita sublithincola DSM 14238.</title>
        <authorList>
            <consortium name="US DOE Joint Genome Institute (JGI-PGF)"/>
            <person name="Lucas S."/>
            <person name="Copeland A."/>
            <person name="Lapidus A."/>
            <person name="Goodwin L."/>
            <person name="Pitluck S."/>
            <person name="Peters L."/>
            <person name="Munk A.C.C."/>
            <person name="Kyrpides N."/>
            <person name="Mavromatis K."/>
            <person name="Pagani I."/>
            <person name="Ivanova N."/>
            <person name="Ovchinnikova G."/>
            <person name="Zeytun A."/>
            <person name="Detter J.C."/>
            <person name="Han C."/>
            <person name="Land M."/>
            <person name="Hauser L."/>
            <person name="Markowitz V."/>
            <person name="Cheng J.-F."/>
            <person name="Hugenholtz P."/>
            <person name="Woyke T."/>
            <person name="Wu D."/>
            <person name="Tindall B."/>
            <person name="Faehnrich R."/>
            <person name="Brambilla E."/>
            <person name="Klenk H.-P."/>
            <person name="Eisen J.A."/>
        </authorList>
    </citation>
    <scope>NUCLEOTIDE SEQUENCE [LARGE SCALE GENOMIC DNA]</scope>
    <source>
        <strain evidence="3">DSM 14238 / LMG 21431 / ACAM 643 / 9-3</strain>
    </source>
</reference>
<feature type="region of interest" description="Disordered" evidence="1">
    <location>
        <begin position="34"/>
        <end position="55"/>
    </location>
</feature>
<keyword evidence="3" id="KW-1185">Reference proteome</keyword>
<dbReference type="KEGG" id="asl:Aeqsu_0086"/>
<gene>
    <name evidence="2" type="ordered locus">Aeqsu_0086</name>
</gene>
<accession>I3YRJ9</accession>
<evidence type="ECO:0000256" key="1">
    <source>
        <dbReference type="SAM" id="MobiDB-lite"/>
    </source>
</evidence>
<protein>
    <submittedName>
        <fullName evidence="2">Uncharacterized protein</fullName>
    </submittedName>
</protein>
<dbReference type="EMBL" id="CP003280">
    <property type="protein sequence ID" value="AFL79617.1"/>
    <property type="molecule type" value="Genomic_DNA"/>
</dbReference>
<name>I3YRJ9_AEQSU</name>
<proteinExistence type="predicted"/>
<evidence type="ECO:0000313" key="2">
    <source>
        <dbReference type="EMBL" id="AFL79617.1"/>
    </source>
</evidence>
<dbReference type="HOGENOM" id="CLU_3021518_0_0_10"/>
<organism evidence="2 3">
    <name type="scientific">Aequorivita sublithincola (strain DSM 14238 / LMG 21431 / ACAM 643 / 9-3)</name>
    <dbReference type="NCBI Taxonomy" id="746697"/>
    <lineage>
        <taxon>Bacteria</taxon>
        <taxon>Pseudomonadati</taxon>
        <taxon>Bacteroidota</taxon>
        <taxon>Flavobacteriia</taxon>
        <taxon>Flavobacteriales</taxon>
        <taxon>Flavobacteriaceae</taxon>
        <taxon>Aequorivita</taxon>
    </lineage>
</organism>